<feature type="non-terminal residue" evidence="2">
    <location>
        <position position="62"/>
    </location>
</feature>
<evidence type="ECO:0000313" key="3">
    <source>
        <dbReference type="Proteomes" id="UP001066276"/>
    </source>
</evidence>
<name>A0AAV7PX33_PLEWA</name>
<feature type="region of interest" description="Disordered" evidence="1">
    <location>
        <begin position="30"/>
        <end position="62"/>
    </location>
</feature>
<dbReference type="AlphaFoldDB" id="A0AAV7PX33"/>
<accession>A0AAV7PX33</accession>
<dbReference type="EMBL" id="JANPWB010000011">
    <property type="protein sequence ID" value="KAJ1131494.1"/>
    <property type="molecule type" value="Genomic_DNA"/>
</dbReference>
<dbReference type="Proteomes" id="UP001066276">
    <property type="component" value="Chromosome 7"/>
</dbReference>
<evidence type="ECO:0000313" key="2">
    <source>
        <dbReference type="EMBL" id="KAJ1131494.1"/>
    </source>
</evidence>
<feature type="non-terminal residue" evidence="2">
    <location>
        <position position="1"/>
    </location>
</feature>
<evidence type="ECO:0000256" key="1">
    <source>
        <dbReference type="SAM" id="MobiDB-lite"/>
    </source>
</evidence>
<sequence length="62" mass="6673">NNNKLTVGASEQVWSYELVHLIGWTSDDKISEHSPLPNSLQQPGHTPLVSNGSPTESSTSSI</sequence>
<proteinExistence type="predicted"/>
<protein>
    <submittedName>
        <fullName evidence="2">Uncharacterized protein</fullName>
    </submittedName>
</protein>
<feature type="compositionally biased region" description="Low complexity" evidence="1">
    <location>
        <begin position="50"/>
        <end position="62"/>
    </location>
</feature>
<gene>
    <name evidence="2" type="ORF">NDU88_009830</name>
</gene>
<keyword evidence="3" id="KW-1185">Reference proteome</keyword>
<reference evidence="2" key="1">
    <citation type="journal article" date="2022" name="bioRxiv">
        <title>Sequencing and chromosome-scale assembly of the giantPleurodeles waltlgenome.</title>
        <authorList>
            <person name="Brown T."/>
            <person name="Elewa A."/>
            <person name="Iarovenko S."/>
            <person name="Subramanian E."/>
            <person name="Araus A.J."/>
            <person name="Petzold A."/>
            <person name="Susuki M."/>
            <person name="Suzuki K.-i.T."/>
            <person name="Hayashi T."/>
            <person name="Toyoda A."/>
            <person name="Oliveira C."/>
            <person name="Osipova E."/>
            <person name="Leigh N.D."/>
            <person name="Simon A."/>
            <person name="Yun M.H."/>
        </authorList>
    </citation>
    <scope>NUCLEOTIDE SEQUENCE</scope>
    <source>
        <strain evidence="2">20211129_DDA</strain>
        <tissue evidence="2">Liver</tissue>
    </source>
</reference>
<organism evidence="2 3">
    <name type="scientific">Pleurodeles waltl</name>
    <name type="common">Iberian ribbed newt</name>
    <dbReference type="NCBI Taxonomy" id="8319"/>
    <lineage>
        <taxon>Eukaryota</taxon>
        <taxon>Metazoa</taxon>
        <taxon>Chordata</taxon>
        <taxon>Craniata</taxon>
        <taxon>Vertebrata</taxon>
        <taxon>Euteleostomi</taxon>
        <taxon>Amphibia</taxon>
        <taxon>Batrachia</taxon>
        <taxon>Caudata</taxon>
        <taxon>Salamandroidea</taxon>
        <taxon>Salamandridae</taxon>
        <taxon>Pleurodelinae</taxon>
        <taxon>Pleurodeles</taxon>
    </lineage>
</organism>
<comment type="caution">
    <text evidence="2">The sequence shown here is derived from an EMBL/GenBank/DDBJ whole genome shotgun (WGS) entry which is preliminary data.</text>
</comment>